<evidence type="ECO:0000256" key="7">
    <source>
        <dbReference type="ARBA" id="ARBA00023136"/>
    </source>
</evidence>
<dbReference type="InterPro" id="IPR003593">
    <property type="entry name" value="AAA+_ATPase"/>
</dbReference>
<dbReference type="InterPro" id="IPR013525">
    <property type="entry name" value="ABC2_TM"/>
</dbReference>
<evidence type="ECO:0000256" key="8">
    <source>
        <dbReference type="SAM" id="MobiDB-lite"/>
    </source>
</evidence>
<dbReference type="PANTHER" id="PTHR48041">
    <property type="entry name" value="ABC TRANSPORTER G FAMILY MEMBER 28"/>
    <property type="match status" value="1"/>
</dbReference>
<keyword evidence="4" id="KW-0547">Nucleotide-binding</keyword>
<feature type="domain" description="ABC transporter" evidence="10">
    <location>
        <begin position="68"/>
        <end position="320"/>
    </location>
</feature>
<evidence type="ECO:0000313" key="11">
    <source>
        <dbReference type="EnsemblPlants" id="OGLUM05G15580.1"/>
    </source>
</evidence>
<dbReference type="GO" id="GO:0016887">
    <property type="term" value="F:ATP hydrolysis activity"/>
    <property type="evidence" value="ECO:0007669"/>
    <property type="project" value="InterPro"/>
</dbReference>
<evidence type="ECO:0000256" key="2">
    <source>
        <dbReference type="ARBA" id="ARBA00022448"/>
    </source>
</evidence>
<proteinExistence type="predicted"/>
<dbReference type="GO" id="GO:0016020">
    <property type="term" value="C:membrane"/>
    <property type="evidence" value="ECO:0007669"/>
    <property type="project" value="UniProtKB-SubCell"/>
</dbReference>
<evidence type="ECO:0000313" key="12">
    <source>
        <dbReference type="Proteomes" id="UP000026961"/>
    </source>
</evidence>
<name>A0A0D9ZYJ5_9ORYZ</name>
<dbReference type="Gramene" id="OGLUM05G15580.1">
    <property type="protein sequence ID" value="OGLUM05G15580.1"/>
    <property type="gene ID" value="OGLUM05G15580"/>
</dbReference>
<evidence type="ECO:0000256" key="4">
    <source>
        <dbReference type="ARBA" id="ARBA00022741"/>
    </source>
</evidence>
<dbReference type="GO" id="GO:0140359">
    <property type="term" value="F:ABC-type transporter activity"/>
    <property type="evidence" value="ECO:0007669"/>
    <property type="project" value="InterPro"/>
</dbReference>
<feature type="transmembrane region" description="Helical" evidence="9">
    <location>
        <begin position="510"/>
        <end position="534"/>
    </location>
</feature>
<evidence type="ECO:0000256" key="5">
    <source>
        <dbReference type="ARBA" id="ARBA00022840"/>
    </source>
</evidence>
<keyword evidence="12" id="KW-1185">Reference proteome</keyword>
<evidence type="ECO:0000256" key="1">
    <source>
        <dbReference type="ARBA" id="ARBA00004141"/>
    </source>
</evidence>
<keyword evidence="3 9" id="KW-0812">Transmembrane</keyword>
<reference evidence="11" key="2">
    <citation type="submission" date="2018-05" db="EMBL/GenBank/DDBJ databases">
        <title>OgluRS3 (Oryza glumaepatula Reference Sequence Version 3).</title>
        <authorList>
            <person name="Zhang J."/>
            <person name="Kudrna D."/>
            <person name="Lee S."/>
            <person name="Talag J."/>
            <person name="Welchert J."/>
            <person name="Wing R.A."/>
        </authorList>
    </citation>
    <scope>NUCLEOTIDE SEQUENCE [LARGE SCALE GENOMIC DNA]</scope>
</reference>
<comment type="subcellular location">
    <subcellularLocation>
        <location evidence="1">Membrane</location>
        <topology evidence="1">Multi-pass membrane protein</topology>
    </subcellularLocation>
</comment>
<organism evidence="11">
    <name type="scientific">Oryza glumipatula</name>
    <dbReference type="NCBI Taxonomy" id="40148"/>
    <lineage>
        <taxon>Eukaryota</taxon>
        <taxon>Viridiplantae</taxon>
        <taxon>Streptophyta</taxon>
        <taxon>Embryophyta</taxon>
        <taxon>Tracheophyta</taxon>
        <taxon>Spermatophyta</taxon>
        <taxon>Magnoliopsida</taxon>
        <taxon>Liliopsida</taxon>
        <taxon>Poales</taxon>
        <taxon>Poaceae</taxon>
        <taxon>BOP clade</taxon>
        <taxon>Oryzoideae</taxon>
        <taxon>Oryzeae</taxon>
        <taxon>Oryzinae</taxon>
        <taxon>Oryza</taxon>
    </lineage>
</organism>
<dbReference type="Pfam" id="PF00005">
    <property type="entry name" value="ABC_tran"/>
    <property type="match status" value="1"/>
</dbReference>
<dbReference type="PANTHER" id="PTHR48041:SF51">
    <property type="entry name" value="ABC TRANSPORTER G FAMILY MEMBER 23"/>
    <property type="match status" value="1"/>
</dbReference>
<dbReference type="InterPro" id="IPR050352">
    <property type="entry name" value="ABCG_transporters"/>
</dbReference>
<dbReference type="PROSITE" id="PS00211">
    <property type="entry name" value="ABC_TRANSPORTER_1"/>
    <property type="match status" value="1"/>
</dbReference>
<feature type="transmembrane region" description="Helical" evidence="9">
    <location>
        <begin position="478"/>
        <end position="504"/>
    </location>
</feature>
<dbReference type="eggNOG" id="KOG0061">
    <property type="taxonomic scope" value="Eukaryota"/>
</dbReference>
<dbReference type="SUPFAM" id="SSF52540">
    <property type="entry name" value="P-loop containing nucleoside triphosphate hydrolases"/>
    <property type="match status" value="1"/>
</dbReference>
<keyword evidence="7 9" id="KW-0472">Membrane</keyword>
<sequence>MEDLSLSSELDPALLSTSTSSSSPPDSASPSFSFYHPSPPNYTLAVSNLSCRDPRRGSGGAGLLSSLLGSFSTSSPPATGGAGLLNNVSFTASSSQILAVVGPSGAGKSTLLRILSGRGTGGEIAARPHAVVSVNGRAVTSRARLRRMCGFVTQDDNLLPLLTVRETILFAARFRLRSAVTARERGERVEALLQELRLSEVADSYVGGCGGAGGAPRGVSGGERKRVSIAVDIVHDPPVLLLDEPTSGLDSRSAMDVLSLLRDVARARRQVVVLSIHQPSYRMLAYISSLLLLSRGAVAHFGTLKSLEHSLSRLGHEIPMQLNPLELAMEVTEQLEADHARFGAALATTIHQHQHNKVIDDEDESSGAGEHEHEHGYYCSRAVEVGALAVRCWRTMHRTRELFAARAAQAVIAGLGLGSVYFRIRPDPEGVALRLGLFAFSLSFLLSSTVEALPILLHERRVLMREASRRAYRLSSYVVANALVFAPCLLAVSLLFSAPVYFLAGLRATTQAFACFALAVWLIVLMASSLVLFLSAVSPDFVLGNSLICMSLGVFFLFSGYFIPRESIPRYWAFMYYVSMYRYPLDLLLINEYGGSSSGRCVAWAGGVCLRTGGDVLRGRGIDEGMRHRRRKWNGSGHVDGGCCGGKSEMARWCERRWSLACRSAAMRMTSSRRAYGSEAGVVRGQVIIVVEVPCGHVDLVVQDLGVVVGPAAGSVADNRGGDGAEEPLRLDPS</sequence>
<reference evidence="11" key="1">
    <citation type="submission" date="2015-04" db="UniProtKB">
        <authorList>
            <consortium name="EnsemblPlants"/>
        </authorList>
    </citation>
    <scope>IDENTIFICATION</scope>
</reference>
<dbReference type="SMART" id="SM00382">
    <property type="entry name" value="AAA"/>
    <property type="match status" value="1"/>
</dbReference>
<evidence type="ECO:0000256" key="3">
    <source>
        <dbReference type="ARBA" id="ARBA00022692"/>
    </source>
</evidence>
<dbReference type="EnsemblPlants" id="OGLUM05G15580.1">
    <property type="protein sequence ID" value="OGLUM05G15580.1"/>
    <property type="gene ID" value="OGLUM05G15580"/>
</dbReference>
<dbReference type="Gene3D" id="3.40.50.300">
    <property type="entry name" value="P-loop containing nucleotide triphosphate hydrolases"/>
    <property type="match status" value="1"/>
</dbReference>
<feature type="region of interest" description="Disordered" evidence="8">
    <location>
        <begin position="1"/>
        <end position="34"/>
    </location>
</feature>
<keyword evidence="5" id="KW-0067">ATP-binding</keyword>
<evidence type="ECO:0000259" key="10">
    <source>
        <dbReference type="PROSITE" id="PS50893"/>
    </source>
</evidence>
<feature type="transmembrane region" description="Helical" evidence="9">
    <location>
        <begin position="541"/>
        <end position="563"/>
    </location>
</feature>
<dbReference type="AlphaFoldDB" id="A0A0D9ZYJ5"/>
<dbReference type="HOGENOM" id="CLU_000604_57_8_1"/>
<dbReference type="Proteomes" id="UP000026961">
    <property type="component" value="Chromosome 5"/>
</dbReference>
<dbReference type="InterPro" id="IPR003439">
    <property type="entry name" value="ABC_transporter-like_ATP-bd"/>
</dbReference>
<keyword evidence="6 9" id="KW-1133">Transmembrane helix</keyword>
<dbReference type="InterPro" id="IPR017871">
    <property type="entry name" value="ABC_transporter-like_CS"/>
</dbReference>
<dbReference type="PROSITE" id="PS50893">
    <property type="entry name" value="ABC_TRANSPORTER_2"/>
    <property type="match status" value="1"/>
</dbReference>
<dbReference type="STRING" id="40148.A0A0D9ZYJ5"/>
<accession>A0A0D9ZYJ5</accession>
<keyword evidence="2" id="KW-0813">Transport</keyword>
<dbReference type="FunFam" id="3.40.50.300:FF:001409">
    <property type="entry name" value="ABC transporter G family member 23"/>
    <property type="match status" value="1"/>
</dbReference>
<dbReference type="InterPro" id="IPR027417">
    <property type="entry name" value="P-loop_NTPase"/>
</dbReference>
<evidence type="ECO:0000256" key="9">
    <source>
        <dbReference type="SAM" id="Phobius"/>
    </source>
</evidence>
<protein>
    <recommendedName>
        <fullName evidence="10">ABC transporter domain-containing protein</fullName>
    </recommendedName>
</protein>
<feature type="compositionally biased region" description="Low complexity" evidence="8">
    <location>
        <begin position="11"/>
        <end position="34"/>
    </location>
</feature>
<dbReference type="GO" id="GO:0005524">
    <property type="term" value="F:ATP binding"/>
    <property type="evidence" value="ECO:0007669"/>
    <property type="project" value="UniProtKB-KW"/>
</dbReference>
<evidence type="ECO:0000256" key="6">
    <source>
        <dbReference type="ARBA" id="ARBA00022989"/>
    </source>
</evidence>
<feature type="transmembrane region" description="Helical" evidence="9">
    <location>
        <begin position="436"/>
        <end position="457"/>
    </location>
</feature>
<dbReference type="Pfam" id="PF01061">
    <property type="entry name" value="ABC2_membrane"/>
    <property type="match status" value="1"/>
</dbReference>